<dbReference type="GO" id="GO:1990573">
    <property type="term" value="P:potassium ion import across plasma membrane"/>
    <property type="evidence" value="ECO:0000318"/>
    <property type="project" value="GO_Central"/>
</dbReference>
<evidence type="ECO:0008006" key="10">
    <source>
        <dbReference type="Google" id="ProtNLM"/>
    </source>
</evidence>
<dbReference type="CTD" id="6757369"/>
<feature type="domain" description="SLC12A transporter C-terminal" evidence="7">
    <location>
        <begin position="542"/>
        <end position="655"/>
    </location>
</feature>
<dbReference type="PANTHER" id="PTHR11827">
    <property type="entry name" value="SOLUTE CARRIER FAMILY 12, CATION COTRANSPORTERS"/>
    <property type="match status" value="1"/>
</dbReference>
<dbReference type="RefSeq" id="XP_002116247.1">
    <property type="nucleotide sequence ID" value="XM_002116211.1"/>
</dbReference>
<dbReference type="EMBL" id="DS985254">
    <property type="protein sequence ID" value="EDV21280.1"/>
    <property type="molecule type" value="Genomic_DNA"/>
</dbReference>
<evidence type="ECO:0000313" key="9">
    <source>
        <dbReference type="Proteomes" id="UP000009022"/>
    </source>
</evidence>
<feature type="transmembrane region" description="Helical" evidence="5">
    <location>
        <begin position="246"/>
        <end position="266"/>
    </location>
</feature>
<feature type="transmembrane region" description="Helical" evidence="5">
    <location>
        <begin position="410"/>
        <end position="431"/>
    </location>
</feature>
<gene>
    <name evidence="8" type="ORF">TRIADDRAFT_50815</name>
</gene>
<dbReference type="GO" id="GO:0006884">
    <property type="term" value="P:cell volume homeostasis"/>
    <property type="evidence" value="ECO:0000318"/>
    <property type="project" value="GO_Central"/>
</dbReference>
<dbReference type="NCBIfam" id="TIGR00930">
    <property type="entry name" value="2a30"/>
    <property type="match status" value="1"/>
</dbReference>
<evidence type="ECO:0000256" key="1">
    <source>
        <dbReference type="ARBA" id="ARBA00004141"/>
    </source>
</evidence>
<dbReference type="GO" id="GO:0005886">
    <property type="term" value="C:plasma membrane"/>
    <property type="evidence" value="ECO:0000318"/>
    <property type="project" value="GO_Central"/>
</dbReference>
<evidence type="ECO:0000256" key="2">
    <source>
        <dbReference type="ARBA" id="ARBA00022692"/>
    </source>
</evidence>
<keyword evidence="2 5" id="KW-0812">Transmembrane</keyword>
<organism evidence="8 9">
    <name type="scientific">Trichoplax adhaerens</name>
    <name type="common">Trichoplax reptans</name>
    <dbReference type="NCBI Taxonomy" id="10228"/>
    <lineage>
        <taxon>Eukaryota</taxon>
        <taxon>Metazoa</taxon>
        <taxon>Placozoa</taxon>
        <taxon>Uniplacotomia</taxon>
        <taxon>Trichoplacea</taxon>
        <taxon>Trichoplacidae</taxon>
        <taxon>Trichoplax</taxon>
    </lineage>
</organism>
<proteinExistence type="predicted"/>
<dbReference type="GeneID" id="6757369"/>
<keyword evidence="4 5" id="KW-0472">Membrane</keyword>
<dbReference type="OMA" id="KNWRPHI"/>
<dbReference type="FunCoup" id="B3S7F4">
    <property type="interactions" value="2336"/>
</dbReference>
<feature type="transmembrane region" description="Helical" evidence="5">
    <location>
        <begin position="286"/>
        <end position="312"/>
    </location>
</feature>
<dbReference type="Gene3D" id="1.20.1740.10">
    <property type="entry name" value="Amino acid/polyamine transporter I"/>
    <property type="match status" value="1"/>
</dbReference>
<dbReference type="GO" id="GO:0055064">
    <property type="term" value="P:chloride ion homeostasis"/>
    <property type="evidence" value="ECO:0000318"/>
    <property type="project" value="GO_Central"/>
</dbReference>
<dbReference type="GO" id="GO:0055075">
    <property type="term" value="P:potassium ion homeostasis"/>
    <property type="evidence" value="ECO:0000318"/>
    <property type="project" value="GO_Central"/>
</dbReference>
<feature type="domain" description="Amino acid permease/ SLC12A" evidence="6">
    <location>
        <begin position="7"/>
        <end position="163"/>
    </location>
</feature>
<comment type="subcellular location">
    <subcellularLocation>
        <location evidence="1">Membrane</location>
        <topology evidence="1">Multi-pass membrane protein</topology>
    </subcellularLocation>
</comment>
<feature type="transmembrane region" description="Helical" evidence="5">
    <location>
        <begin position="142"/>
        <end position="161"/>
    </location>
</feature>
<dbReference type="InterPro" id="IPR004842">
    <property type="entry name" value="SLC12A_fam"/>
</dbReference>
<dbReference type="PhylomeDB" id="B3S7F4"/>
<dbReference type="KEGG" id="tad:TRIADDRAFT_50815"/>
<evidence type="ECO:0000259" key="7">
    <source>
        <dbReference type="Pfam" id="PF03522"/>
    </source>
</evidence>
<feature type="domain" description="SLC12A transporter C-terminal" evidence="7">
    <location>
        <begin position="658"/>
        <end position="871"/>
    </location>
</feature>
<name>B3S7F4_TRIAD</name>
<dbReference type="GO" id="GO:0007268">
    <property type="term" value="P:chemical synaptic transmission"/>
    <property type="evidence" value="ECO:0000318"/>
    <property type="project" value="GO_Central"/>
</dbReference>
<dbReference type="Pfam" id="PF00324">
    <property type="entry name" value="AA_permease"/>
    <property type="match status" value="2"/>
</dbReference>
<dbReference type="STRING" id="10228.B3S7F4"/>
<keyword evidence="3 5" id="KW-1133">Transmembrane helix</keyword>
<reference evidence="8 9" key="1">
    <citation type="journal article" date="2008" name="Nature">
        <title>The Trichoplax genome and the nature of placozoans.</title>
        <authorList>
            <person name="Srivastava M."/>
            <person name="Begovic E."/>
            <person name="Chapman J."/>
            <person name="Putnam N.H."/>
            <person name="Hellsten U."/>
            <person name="Kawashima T."/>
            <person name="Kuo A."/>
            <person name="Mitros T."/>
            <person name="Salamov A."/>
            <person name="Carpenter M.L."/>
            <person name="Signorovitch A.Y."/>
            <person name="Moreno M.A."/>
            <person name="Kamm K."/>
            <person name="Grimwood J."/>
            <person name="Schmutz J."/>
            <person name="Shapiro H."/>
            <person name="Grigoriev I.V."/>
            <person name="Buss L.W."/>
            <person name="Schierwater B."/>
            <person name="Dellaporta S.L."/>
            <person name="Rokhsar D.S."/>
        </authorList>
    </citation>
    <scope>NUCLEOTIDE SEQUENCE [LARGE SCALE GENOMIC DNA]</scope>
    <source>
        <strain evidence="8 9">Grell-BS-1999</strain>
    </source>
</reference>
<dbReference type="GO" id="GO:0015379">
    <property type="term" value="F:potassium:chloride symporter activity"/>
    <property type="evidence" value="ECO:0000318"/>
    <property type="project" value="GO_Central"/>
</dbReference>
<feature type="transmembrane region" description="Helical" evidence="5">
    <location>
        <begin position="333"/>
        <end position="353"/>
    </location>
</feature>
<evidence type="ECO:0000259" key="6">
    <source>
        <dbReference type="Pfam" id="PF00324"/>
    </source>
</evidence>
<dbReference type="GO" id="GO:0045202">
    <property type="term" value="C:synapse"/>
    <property type="evidence" value="ECO:0007669"/>
    <property type="project" value="GOC"/>
</dbReference>
<evidence type="ECO:0000313" key="8">
    <source>
        <dbReference type="EMBL" id="EDV21280.1"/>
    </source>
</evidence>
<dbReference type="InterPro" id="IPR004841">
    <property type="entry name" value="AA-permease/SLC12A_dom"/>
</dbReference>
<keyword evidence="9" id="KW-1185">Reference proteome</keyword>
<feature type="transmembrane region" description="Helical" evidence="5">
    <location>
        <begin position="387"/>
        <end position="404"/>
    </location>
</feature>
<evidence type="ECO:0000256" key="4">
    <source>
        <dbReference type="ARBA" id="ARBA00023136"/>
    </source>
</evidence>
<feature type="transmembrane region" description="Helical" evidence="5">
    <location>
        <begin position="6"/>
        <end position="24"/>
    </location>
</feature>
<dbReference type="GO" id="GO:1902476">
    <property type="term" value="P:chloride transmembrane transport"/>
    <property type="evidence" value="ECO:0000318"/>
    <property type="project" value="GO_Central"/>
</dbReference>
<dbReference type="Proteomes" id="UP000009022">
    <property type="component" value="Unassembled WGS sequence"/>
</dbReference>
<dbReference type="HOGENOM" id="CLU_001883_1_2_1"/>
<dbReference type="OrthoDB" id="2020542at2759"/>
<dbReference type="InParanoid" id="B3S7F4"/>
<protein>
    <recommendedName>
        <fullName evidence="10">Amino acid permease/ SLC12A domain-containing protein</fullName>
    </recommendedName>
</protein>
<feature type="transmembrane region" description="Helical" evidence="5">
    <location>
        <begin position="80"/>
        <end position="104"/>
    </location>
</feature>
<evidence type="ECO:0000256" key="3">
    <source>
        <dbReference type="ARBA" id="ARBA00022989"/>
    </source>
</evidence>
<dbReference type="AlphaFoldDB" id="B3S7F4"/>
<accession>B3S7F4</accession>
<feature type="transmembrane region" description="Helical" evidence="5">
    <location>
        <begin position="443"/>
        <end position="460"/>
    </location>
</feature>
<dbReference type="eggNOG" id="KOG2082">
    <property type="taxonomic scope" value="Eukaryota"/>
</dbReference>
<evidence type="ECO:0000256" key="5">
    <source>
        <dbReference type="SAM" id="Phobius"/>
    </source>
</evidence>
<sequence>MGTLIGVYLPTLQNIFGVLLFLRLTWIVGSAGVLQAFLVVALSCCTTLLTAISMSAIATNGKVPAGGSYFMISRSLGPEFGGAVGILFYLATTFAASMYILGAIEILLEMFNNMRVYGTILLLILSLIVFIGVQYVNKFASFFLACVIVSIISIYIGVIVANPDIGPRICLIGDKLLMSGNYTCSPNSTFLSDLYNASELALLREIPGIPGIASGIFTENALSKYMSKGETTPGVKAVGNQVAADITTSFTVLIAIFFPSVTGIMAGSNRSGDLDDAQKSIPKGTIAAIVTTSLVYLTCVLLMGATIEGPLLRDKFGTSLKGSLVLGELCWPHPWVMLIGSFLSTVGAGLQSLTGAPRLLQAIASDSIIPILDFFKVTSKSGEPTRALILTFFIAEIGIIIASLDSVAPIITIFFLMCYSFVNLACTLQSLLKAPSWRPRFRYFHWTGSLIGLGLCIAMMIITGWYYALGALAIACIIYKYIEYSGARKEWGDGLRGLAMQTARHSLLHLEDGPPHTKNWRPQLLVLAKLNKHSENPLHQRMLSFASQLKKGKGLTIAASVVEGDVTNNAAQADEVRETLKGCMSEEKIKGFTDVIVSKDVVQGLCDLIQSCGMGGLKPNTVVLNWPDNWPSKSSWRLLVRVIRTALAKKMAIVIPKNISLFPERSDRLNGNIDIWWIVHDGGLLMLLPFLFKQHKVWRNCRLRIFTVAQMKDNSIKLEQDMKKLVYDLRIDAYVEVVEMTDNDISAYTYERTLRMEQRNEVLNKMKLSRKEQDKCAVGINCMTWTSHFPILLITLCFEGNLRRMDAAVKLNRVIVEKSTDAEAVFINLPVLPSSDSEDRNYLEFISVLTDKLSRVVMVAGGGAEVITFLS</sequence>
<feature type="transmembrane region" description="Helical" evidence="5">
    <location>
        <begin position="116"/>
        <end position="136"/>
    </location>
</feature>
<dbReference type="PANTHER" id="PTHR11827:SF73">
    <property type="entry name" value="KAZACHOC, ISOFORM G"/>
    <property type="match status" value="1"/>
</dbReference>
<feature type="transmembrane region" description="Helical" evidence="5">
    <location>
        <begin position="36"/>
        <end position="60"/>
    </location>
</feature>
<dbReference type="Pfam" id="PF03522">
    <property type="entry name" value="SLC12"/>
    <property type="match status" value="2"/>
</dbReference>
<feature type="domain" description="Amino acid permease/ SLC12A" evidence="6">
    <location>
        <begin position="237"/>
        <end position="525"/>
    </location>
</feature>
<dbReference type="InterPro" id="IPR018491">
    <property type="entry name" value="SLC12_C"/>
</dbReference>